<comment type="caution">
    <text evidence="2">The sequence shown here is derived from an EMBL/GenBank/DDBJ whole genome shotgun (WGS) entry which is preliminary data.</text>
</comment>
<evidence type="ECO:0000313" key="3">
    <source>
        <dbReference type="Proteomes" id="UP001396334"/>
    </source>
</evidence>
<evidence type="ECO:0000256" key="1">
    <source>
        <dbReference type="SAM" id="MobiDB-lite"/>
    </source>
</evidence>
<gene>
    <name evidence="2" type="ORF">V6N11_040531</name>
</gene>
<proteinExistence type="predicted"/>
<dbReference type="Proteomes" id="UP001396334">
    <property type="component" value="Unassembled WGS sequence"/>
</dbReference>
<name>A0ABR2RHT5_9ROSI</name>
<reference evidence="2 3" key="1">
    <citation type="journal article" date="2024" name="G3 (Bethesda)">
        <title>Genome assembly of Hibiscus sabdariffa L. provides insights into metabolisms of medicinal natural products.</title>
        <authorList>
            <person name="Kim T."/>
        </authorList>
    </citation>
    <scope>NUCLEOTIDE SEQUENCE [LARGE SCALE GENOMIC DNA]</scope>
    <source>
        <strain evidence="2">TK-2024</strain>
        <tissue evidence="2">Old leaves</tissue>
    </source>
</reference>
<organism evidence="2 3">
    <name type="scientific">Hibiscus sabdariffa</name>
    <name type="common">roselle</name>
    <dbReference type="NCBI Taxonomy" id="183260"/>
    <lineage>
        <taxon>Eukaryota</taxon>
        <taxon>Viridiplantae</taxon>
        <taxon>Streptophyta</taxon>
        <taxon>Embryophyta</taxon>
        <taxon>Tracheophyta</taxon>
        <taxon>Spermatophyta</taxon>
        <taxon>Magnoliopsida</taxon>
        <taxon>eudicotyledons</taxon>
        <taxon>Gunneridae</taxon>
        <taxon>Pentapetalae</taxon>
        <taxon>rosids</taxon>
        <taxon>malvids</taxon>
        <taxon>Malvales</taxon>
        <taxon>Malvaceae</taxon>
        <taxon>Malvoideae</taxon>
        <taxon>Hibiscus</taxon>
    </lineage>
</organism>
<keyword evidence="3" id="KW-1185">Reference proteome</keyword>
<accession>A0ABR2RHT5</accession>
<sequence>MPFAPEGQQEHFDGQPKSDSNFAMNPPKQGRNKILRGPVDTQPIHTESVIRDTKLSFLSYSPPPKTTFQIELIRKTTLPLDRRNPLCRDHKRTGFQLGFRTEKGTMEIKRMKRMRPCDMQRFFSFFKQKNTFLLVQVK</sequence>
<protein>
    <submittedName>
        <fullName evidence="2">Uncharacterized protein</fullName>
    </submittedName>
</protein>
<dbReference type="EMBL" id="JBBPBN010000022">
    <property type="protein sequence ID" value="KAK9012481.1"/>
    <property type="molecule type" value="Genomic_DNA"/>
</dbReference>
<evidence type="ECO:0000313" key="2">
    <source>
        <dbReference type="EMBL" id="KAK9012481.1"/>
    </source>
</evidence>
<feature type="region of interest" description="Disordered" evidence="1">
    <location>
        <begin position="1"/>
        <end position="42"/>
    </location>
</feature>